<evidence type="ECO:0000313" key="3">
    <source>
        <dbReference type="Proteomes" id="UP001432027"/>
    </source>
</evidence>
<organism evidence="2 3">
    <name type="scientific">Pristionchus entomophagus</name>
    <dbReference type="NCBI Taxonomy" id="358040"/>
    <lineage>
        <taxon>Eukaryota</taxon>
        <taxon>Metazoa</taxon>
        <taxon>Ecdysozoa</taxon>
        <taxon>Nematoda</taxon>
        <taxon>Chromadorea</taxon>
        <taxon>Rhabditida</taxon>
        <taxon>Rhabditina</taxon>
        <taxon>Diplogasteromorpha</taxon>
        <taxon>Diplogasteroidea</taxon>
        <taxon>Neodiplogasteridae</taxon>
        <taxon>Pristionchus</taxon>
    </lineage>
</organism>
<dbReference type="EMBL" id="BTSX01000006">
    <property type="protein sequence ID" value="GMT05084.1"/>
    <property type="molecule type" value="Genomic_DNA"/>
</dbReference>
<accession>A0AAV5UFD6</accession>
<keyword evidence="1" id="KW-0812">Transmembrane</keyword>
<proteinExistence type="predicted"/>
<evidence type="ECO:0008006" key="4">
    <source>
        <dbReference type="Google" id="ProtNLM"/>
    </source>
</evidence>
<gene>
    <name evidence="2" type="ORF">PENTCL1PPCAC_27258</name>
</gene>
<comment type="caution">
    <text evidence="2">The sequence shown here is derived from an EMBL/GenBank/DDBJ whole genome shotgun (WGS) entry which is preliminary data.</text>
</comment>
<keyword evidence="1" id="KW-0472">Membrane</keyword>
<feature type="non-terminal residue" evidence="2">
    <location>
        <position position="1"/>
    </location>
</feature>
<evidence type="ECO:0000313" key="2">
    <source>
        <dbReference type="EMBL" id="GMT05084.1"/>
    </source>
</evidence>
<feature type="transmembrane region" description="Helical" evidence="1">
    <location>
        <begin position="66"/>
        <end position="84"/>
    </location>
</feature>
<feature type="transmembrane region" description="Helical" evidence="1">
    <location>
        <begin position="41"/>
        <end position="59"/>
    </location>
</feature>
<keyword evidence="3" id="KW-1185">Reference proteome</keyword>
<dbReference type="AlphaFoldDB" id="A0AAV5UFD6"/>
<dbReference type="Proteomes" id="UP001432027">
    <property type="component" value="Unassembled WGS sequence"/>
</dbReference>
<protein>
    <recommendedName>
        <fullName evidence="4">G protein-coupled receptor</fullName>
    </recommendedName>
</protein>
<evidence type="ECO:0000256" key="1">
    <source>
        <dbReference type="SAM" id="Phobius"/>
    </source>
</evidence>
<keyword evidence="1" id="KW-1133">Transmembrane helix</keyword>
<reference evidence="2" key="1">
    <citation type="submission" date="2023-10" db="EMBL/GenBank/DDBJ databases">
        <title>Genome assembly of Pristionchus species.</title>
        <authorList>
            <person name="Yoshida K."/>
            <person name="Sommer R.J."/>
        </authorList>
    </citation>
    <scope>NUCLEOTIDE SEQUENCE</scope>
    <source>
        <strain evidence="2">RS0144</strain>
    </source>
</reference>
<feature type="non-terminal residue" evidence="2">
    <location>
        <position position="135"/>
    </location>
</feature>
<name>A0AAV5UFD6_9BILA</name>
<sequence length="135" mass="15255">FVFVLLLLIVLGHSLLLLLLHQFLILHRVSPPFSGTFPPRLATPNCLLLFLPLFVLLIALSLAERILIILCLPCSLLRLLISFLSQLHQLLFRSLLELASILIATQAIIEEGKRVVLLFHLELETRTIVNSQLFS</sequence>